<protein>
    <submittedName>
        <fullName evidence="1">Uncharacterized protein</fullName>
    </submittedName>
</protein>
<organism evidence="1">
    <name type="scientific">Arundo donax</name>
    <name type="common">Giant reed</name>
    <name type="synonym">Donax arundinaceus</name>
    <dbReference type="NCBI Taxonomy" id="35708"/>
    <lineage>
        <taxon>Eukaryota</taxon>
        <taxon>Viridiplantae</taxon>
        <taxon>Streptophyta</taxon>
        <taxon>Embryophyta</taxon>
        <taxon>Tracheophyta</taxon>
        <taxon>Spermatophyta</taxon>
        <taxon>Magnoliopsida</taxon>
        <taxon>Liliopsida</taxon>
        <taxon>Poales</taxon>
        <taxon>Poaceae</taxon>
        <taxon>PACMAD clade</taxon>
        <taxon>Arundinoideae</taxon>
        <taxon>Arundineae</taxon>
        <taxon>Arundo</taxon>
    </lineage>
</organism>
<evidence type="ECO:0000313" key="1">
    <source>
        <dbReference type="EMBL" id="JAD76856.1"/>
    </source>
</evidence>
<accession>A0A0A9CMM3</accession>
<reference evidence="1" key="2">
    <citation type="journal article" date="2015" name="Data Brief">
        <title>Shoot transcriptome of the giant reed, Arundo donax.</title>
        <authorList>
            <person name="Barrero R.A."/>
            <person name="Guerrero F.D."/>
            <person name="Moolhuijzen P."/>
            <person name="Goolsby J.A."/>
            <person name="Tidwell J."/>
            <person name="Bellgard S.E."/>
            <person name="Bellgard M.I."/>
        </authorList>
    </citation>
    <scope>NUCLEOTIDE SEQUENCE</scope>
    <source>
        <tissue evidence="1">Shoot tissue taken approximately 20 cm above the soil surface</tissue>
    </source>
</reference>
<sequence length="44" mass="5068">MFPPQACSFLSILGRILIFSLLHLLRDFKAAIIHLYHLIVLVCM</sequence>
<proteinExistence type="predicted"/>
<dbReference type="EMBL" id="GBRH01221039">
    <property type="protein sequence ID" value="JAD76856.1"/>
    <property type="molecule type" value="Transcribed_RNA"/>
</dbReference>
<dbReference type="AlphaFoldDB" id="A0A0A9CMM3"/>
<name>A0A0A9CMM3_ARUDO</name>
<reference evidence="1" key="1">
    <citation type="submission" date="2014-09" db="EMBL/GenBank/DDBJ databases">
        <authorList>
            <person name="Magalhaes I.L.F."/>
            <person name="Oliveira U."/>
            <person name="Santos F.R."/>
            <person name="Vidigal T.H.D.A."/>
            <person name="Brescovit A.D."/>
            <person name="Santos A.J."/>
        </authorList>
    </citation>
    <scope>NUCLEOTIDE SEQUENCE</scope>
    <source>
        <tissue evidence="1">Shoot tissue taken approximately 20 cm above the soil surface</tissue>
    </source>
</reference>